<evidence type="ECO:0000259" key="6">
    <source>
        <dbReference type="Pfam" id="PF00195"/>
    </source>
</evidence>
<evidence type="ECO:0000256" key="2">
    <source>
        <dbReference type="ARBA" id="ARBA00022679"/>
    </source>
</evidence>
<proteinExistence type="inferred from homology"/>
<reference evidence="8" key="1">
    <citation type="submission" date="2020-09" db="EMBL/GenBank/DDBJ databases">
        <title>Genome-Enabled Discovery of Anthraquinone Biosynthesis in Senna tora.</title>
        <authorList>
            <person name="Kang S.-H."/>
            <person name="Pandey R.P."/>
            <person name="Lee C.-M."/>
            <person name="Sim J.-S."/>
            <person name="Jeong J.-T."/>
            <person name="Choi B.-S."/>
            <person name="Jung M."/>
            <person name="Ginzburg D."/>
            <person name="Zhao K."/>
            <person name="Won S.Y."/>
            <person name="Oh T.-J."/>
            <person name="Yu Y."/>
            <person name="Kim N.-H."/>
            <person name="Lee O.R."/>
            <person name="Lee T.-H."/>
            <person name="Bashyal P."/>
            <person name="Kim T.-S."/>
            <person name="Lee W.-H."/>
            <person name="Kawkins C."/>
            <person name="Kim C.-K."/>
            <person name="Kim J.S."/>
            <person name="Ahn B.O."/>
            <person name="Rhee S.Y."/>
            <person name="Sohng J.K."/>
        </authorList>
    </citation>
    <scope>NUCLEOTIDE SEQUENCE</scope>
    <source>
        <tissue evidence="8">Leaf</tissue>
    </source>
</reference>
<dbReference type="CDD" id="cd00831">
    <property type="entry name" value="CHS_like"/>
    <property type="match status" value="1"/>
</dbReference>
<dbReference type="OrthoDB" id="329835at2759"/>
<sequence>MESGLENICEGKKLATILAIGTANPPNIHLQSQFPDFLFRVTNTEHLVELKNKFKRLCDNSNIRKRHMLIDEDLLKEHPNISTYGAPSMDTRREIVNDYIPKLGTEAALKALKEWGQPLSNITHLIFCTSSCVNHIPGPDSYLAKEIGLPPTVNRLVIYDHGCHAGGSALRVAKAFAESIPGSRVLIVCSETMATSFQTPSPKYIGLVVGHAIFGDGAAAMVIGADPIRSVECPLFKIVSTSQQTVEGTEKALHLYASERGQIYFIEKEVQSILECNVKKCIFNAFGSLGITINDSDFNSLFYVVHPGGKTVLNVVDRVLGLKEEKLGASRTILREYGNMWSSSVFFVLDEMRKKSSNEGKTTTGEGCKWGALMAFGPGMIAETVVIQSVSLRDY</sequence>
<evidence type="ECO:0000256" key="4">
    <source>
        <dbReference type="PIRSR" id="PIRSR000451-1"/>
    </source>
</evidence>
<dbReference type="FunFam" id="3.40.47.10:FF:000025">
    <property type="entry name" value="Chalcone synthase 2"/>
    <property type="match status" value="1"/>
</dbReference>
<dbReference type="InterPro" id="IPR011141">
    <property type="entry name" value="Polyketide_synthase_type-III"/>
</dbReference>
<comment type="caution">
    <text evidence="8">The sequence shown here is derived from an EMBL/GenBank/DDBJ whole genome shotgun (WGS) entry which is preliminary data.</text>
</comment>
<dbReference type="SUPFAM" id="SSF53901">
    <property type="entry name" value="Thiolase-like"/>
    <property type="match status" value="2"/>
</dbReference>
<feature type="domain" description="Chalcone/stilbene synthase C-terminal" evidence="7">
    <location>
        <begin position="238"/>
        <end position="390"/>
    </location>
</feature>
<evidence type="ECO:0000256" key="3">
    <source>
        <dbReference type="ARBA" id="ARBA00023315"/>
    </source>
</evidence>
<evidence type="ECO:0000259" key="7">
    <source>
        <dbReference type="Pfam" id="PF02797"/>
    </source>
</evidence>
<gene>
    <name evidence="8" type="ORF">G2W53_022838</name>
</gene>
<keyword evidence="2 5" id="KW-0808">Transferase</keyword>
<dbReference type="GO" id="GO:0030639">
    <property type="term" value="P:polyketide biosynthetic process"/>
    <property type="evidence" value="ECO:0007669"/>
    <property type="project" value="TreeGrafter"/>
</dbReference>
<feature type="domain" description="Chalcone/stilbene synthase N-terminal" evidence="6">
    <location>
        <begin position="12"/>
        <end position="227"/>
    </location>
</feature>
<evidence type="ECO:0000256" key="5">
    <source>
        <dbReference type="RuleBase" id="RU003633"/>
    </source>
</evidence>
<dbReference type="PIRSF" id="PIRSF000451">
    <property type="entry name" value="PKS_III"/>
    <property type="match status" value="1"/>
</dbReference>
<dbReference type="InterPro" id="IPR012328">
    <property type="entry name" value="Chalcone/stilbene_synt_C"/>
</dbReference>
<evidence type="ECO:0000313" key="8">
    <source>
        <dbReference type="EMBL" id="KAF7824694.1"/>
    </source>
</evidence>
<dbReference type="PANTHER" id="PTHR11877:SF109">
    <property type="entry name" value="CHALCONE SYNTHASE"/>
    <property type="match status" value="1"/>
</dbReference>
<keyword evidence="9" id="KW-1185">Reference proteome</keyword>
<name>A0A834TNJ3_9FABA</name>
<dbReference type="SMR" id="A0A834TNJ3"/>
<evidence type="ECO:0000313" key="9">
    <source>
        <dbReference type="Proteomes" id="UP000634136"/>
    </source>
</evidence>
<dbReference type="FunFam" id="3.40.47.10:FF:000014">
    <property type="entry name" value="Chalcone synthase 1"/>
    <property type="match status" value="1"/>
</dbReference>
<dbReference type="Gene3D" id="3.40.47.10">
    <property type="match status" value="2"/>
</dbReference>
<accession>A0A834TNJ3</accession>
<dbReference type="PANTHER" id="PTHR11877">
    <property type="entry name" value="HYDROXYMETHYLGLUTARYL-COA SYNTHASE"/>
    <property type="match status" value="1"/>
</dbReference>
<dbReference type="InterPro" id="IPR001099">
    <property type="entry name" value="Chalcone/stilbene_synt_N"/>
</dbReference>
<comment type="similarity">
    <text evidence="1 5">Belongs to the thiolase-like superfamily. Chalcone/stilbene synthases family.</text>
</comment>
<dbReference type="AlphaFoldDB" id="A0A834TNJ3"/>
<organism evidence="8 9">
    <name type="scientific">Senna tora</name>
    <dbReference type="NCBI Taxonomy" id="362788"/>
    <lineage>
        <taxon>Eukaryota</taxon>
        <taxon>Viridiplantae</taxon>
        <taxon>Streptophyta</taxon>
        <taxon>Embryophyta</taxon>
        <taxon>Tracheophyta</taxon>
        <taxon>Spermatophyta</taxon>
        <taxon>Magnoliopsida</taxon>
        <taxon>eudicotyledons</taxon>
        <taxon>Gunneridae</taxon>
        <taxon>Pentapetalae</taxon>
        <taxon>rosids</taxon>
        <taxon>fabids</taxon>
        <taxon>Fabales</taxon>
        <taxon>Fabaceae</taxon>
        <taxon>Caesalpinioideae</taxon>
        <taxon>Cassia clade</taxon>
        <taxon>Senna</taxon>
    </lineage>
</organism>
<keyword evidence="3 5" id="KW-0012">Acyltransferase</keyword>
<evidence type="ECO:0000256" key="1">
    <source>
        <dbReference type="ARBA" id="ARBA00005531"/>
    </source>
</evidence>
<dbReference type="GO" id="GO:0016747">
    <property type="term" value="F:acyltransferase activity, transferring groups other than amino-acyl groups"/>
    <property type="evidence" value="ECO:0007669"/>
    <property type="project" value="InterPro"/>
</dbReference>
<dbReference type="Proteomes" id="UP000634136">
    <property type="component" value="Unassembled WGS sequence"/>
</dbReference>
<dbReference type="Pfam" id="PF00195">
    <property type="entry name" value="Chal_sti_synt_N"/>
    <property type="match status" value="1"/>
</dbReference>
<dbReference type="InterPro" id="IPR016039">
    <property type="entry name" value="Thiolase-like"/>
</dbReference>
<dbReference type="Pfam" id="PF02797">
    <property type="entry name" value="Chal_sti_synt_C"/>
    <property type="match status" value="1"/>
</dbReference>
<feature type="active site" description="Acyl-thioester intermediate" evidence="4">
    <location>
        <position position="163"/>
    </location>
</feature>
<protein>
    <submittedName>
        <fullName evidence="8">Chalcone synthase-like</fullName>
    </submittedName>
</protein>
<dbReference type="EMBL" id="JAAIUW010000007">
    <property type="protein sequence ID" value="KAF7824694.1"/>
    <property type="molecule type" value="Genomic_DNA"/>
</dbReference>